<dbReference type="GO" id="GO:0004089">
    <property type="term" value="F:carbonate dehydratase activity"/>
    <property type="evidence" value="ECO:0007669"/>
    <property type="project" value="InterPro"/>
</dbReference>
<dbReference type="InterPro" id="IPR023561">
    <property type="entry name" value="Carbonic_anhydrase_a-class"/>
</dbReference>
<keyword evidence="5" id="KW-1185">Reference proteome</keyword>
<dbReference type="AlphaFoldDB" id="A0A9P9YHC5"/>
<dbReference type="SUPFAM" id="SSF51069">
    <property type="entry name" value="Carbonic anhydrase"/>
    <property type="match status" value="1"/>
</dbReference>
<feature type="domain" description="Alpha-carbonic anhydrase" evidence="3">
    <location>
        <begin position="48"/>
        <end position="307"/>
    </location>
</feature>
<keyword evidence="2" id="KW-0472">Membrane</keyword>
<evidence type="ECO:0000313" key="5">
    <source>
        <dbReference type="Proteomes" id="UP001059596"/>
    </source>
</evidence>
<comment type="similarity">
    <text evidence="1">Belongs to the alpha-carbonic anhydrase family.</text>
</comment>
<dbReference type="InterPro" id="IPR001148">
    <property type="entry name" value="CA_dom"/>
</dbReference>
<protein>
    <recommendedName>
        <fullName evidence="3">Alpha-carbonic anhydrase domain-containing protein</fullName>
    </recommendedName>
</protein>
<evidence type="ECO:0000256" key="1">
    <source>
        <dbReference type="ARBA" id="ARBA00010718"/>
    </source>
</evidence>
<evidence type="ECO:0000256" key="2">
    <source>
        <dbReference type="SAM" id="Phobius"/>
    </source>
</evidence>
<gene>
    <name evidence="4" type="ORF">M5D96_010309</name>
</gene>
<keyword evidence="2" id="KW-0812">Transmembrane</keyword>
<dbReference type="PANTHER" id="PTHR18952:SF227">
    <property type="entry name" value="CARBONIC ANHYDRASE 13-RELATED"/>
    <property type="match status" value="1"/>
</dbReference>
<dbReference type="GO" id="GO:0008270">
    <property type="term" value="F:zinc ion binding"/>
    <property type="evidence" value="ECO:0007669"/>
    <property type="project" value="InterPro"/>
</dbReference>
<dbReference type="PANTHER" id="PTHR18952">
    <property type="entry name" value="CARBONIC ANHYDRASE"/>
    <property type="match status" value="1"/>
</dbReference>
<dbReference type="Proteomes" id="UP001059596">
    <property type="component" value="Unassembled WGS sequence"/>
</dbReference>
<dbReference type="InterPro" id="IPR036398">
    <property type="entry name" value="CA_dom_sf"/>
</dbReference>
<comment type="caution">
    <text evidence="4">The sequence shown here is derived from an EMBL/GenBank/DDBJ whole genome shotgun (WGS) entry which is preliminary data.</text>
</comment>
<dbReference type="PROSITE" id="PS51144">
    <property type="entry name" value="ALPHA_CA_2"/>
    <property type="match status" value="1"/>
</dbReference>
<keyword evidence="2" id="KW-1133">Transmembrane helix</keyword>
<name>A0A9P9YHC5_9MUSC</name>
<dbReference type="GO" id="GO:0005737">
    <property type="term" value="C:cytoplasm"/>
    <property type="evidence" value="ECO:0007669"/>
    <property type="project" value="TreeGrafter"/>
</dbReference>
<feature type="transmembrane region" description="Helical" evidence="2">
    <location>
        <begin position="29"/>
        <end position="50"/>
    </location>
</feature>
<accession>A0A9P9YHC5</accession>
<dbReference type="Pfam" id="PF00194">
    <property type="entry name" value="Carb_anhydrase"/>
    <property type="match status" value="1"/>
</dbReference>
<dbReference type="SMART" id="SM01057">
    <property type="entry name" value="Carb_anhydrase"/>
    <property type="match status" value="1"/>
</dbReference>
<dbReference type="EMBL" id="JAMKOV010000014">
    <property type="protein sequence ID" value="KAI8036993.1"/>
    <property type="molecule type" value="Genomic_DNA"/>
</dbReference>
<organism evidence="4 5">
    <name type="scientific">Drosophila gunungcola</name>
    <name type="common">fruit fly</name>
    <dbReference type="NCBI Taxonomy" id="103775"/>
    <lineage>
        <taxon>Eukaryota</taxon>
        <taxon>Metazoa</taxon>
        <taxon>Ecdysozoa</taxon>
        <taxon>Arthropoda</taxon>
        <taxon>Hexapoda</taxon>
        <taxon>Insecta</taxon>
        <taxon>Pterygota</taxon>
        <taxon>Neoptera</taxon>
        <taxon>Endopterygota</taxon>
        <taxon>Diptera</taxon>
        <taxon>Brachycera</taxon>
        <taxon>Muscomorpha</taxon>
        <taxon>Ephydroidea</taxon>
        <taxon>Drosophilidae</taxon>
        <taxon>Drosophila</taxon>
        <taxon>Sophophora</taxon>
    </lineage>
</organism>
<reference evidence="4" key="1">
    <citation type="journal article" date="2023" name="Genome Biol. Evol.">
        <title>Long-read-based Genome Assembly of Drosophila gunungcola Reveals Fewer Chemosensory Genes in Flower-breeding Species.</title>
        <authorList>
            <person name="Negi A."/>
            <person name="Liao B.Y."/>
            <person name="Yeh S.D."/>
        </authorList>
    </citation>
    <scope>NUCLEOTIDE SEQUENCE</scope>
    <source>
        <strain evidence="4">Sukarami</strain>
    </source>
</reference>
<proteinExistence type="inferred from homology"/>
<evidence type="ECO:0000313" key="4">
    <source>
        <dbReference type="EMBL" id="KAI8036993.1"/>
    </source>
</evidence>
<dbReference type="Gene3D" id="3.10.200.10">
    <property type="entry name" value="Alpha carbonic anhydrase"/>
    <property type="match status" value="1"/>
</dbReference>
<evidence type="ECO:0000259" key="3">
    <source>
        <dbReference type="PROSITE" id="PS51144"/>
    </source>
</evidence>
<sequence length="312" mass="35703">MNECLTCGLWKQLWCWLEELSSRLQDSNALKLILAVCVALLVLFNVYSGFAMANRCESRSEEEGAGDAGVRIPWNVPFNNQSPINIERNCLELSYFNSPLIWSNYNDVPLGIRLENNGHTLLLRAVFPGRTPSIDGGDLLGRFDFREISFRWSWSNSSGSEHTVDHRHSPLEMQCLHTDAFQDGCISSQGLLVISYLFQFSEDNPFFDVLVQHLVAVQQAGQAVEVPPFPLGYLMPAFYTNFYSYHGSLTEPPCHRGAEWWVHPASLAISERQLNEFRQLRNRRGARIERNARPVQPLQDRTVYLNRFRTGF</sequence>